<dbReference type="Proteomes" id="UP000886742">
    <property type="component" value="Unassembled WGS sequence"/>
</dbReference>
<evidence type="ECO:0000313" key="2">
    <source>
        <dbReference type="EMBL" id="HIS71016.1"/>
    </source>
</evidence>
<comment type="caution">
    <text evidence="2">The sequence shown here is derived from an EMBL/GenBank/DDBJ whole genome shotgun (WGS) entry which is preliminary data.</text>
</comment>
<reference evidence="2" key="2">
    <citation type="journal article" date="2021" name="PeerJ">
        <title>Extensive microbial diversity within the chicken gut microbiome revealed by metagenomics and culture.</title>
        <authorList>
            <person name="Gilroy R."/>
            <person name="Ravi A."/>
            <person name="Getino M."/>
            <person name="Pursley I."/>
            <person name="Horton D.L."/>
            <person name="Alikhan N.F."/>
            <person name="Baker D."/>
            <person name="Gharbi K."/>
            <person name="Hall N."/>
            <person name="Watson M."/>
            <person name="Adriaenssens E.M."/>
            <person name="Foster-Nyarko E."/>
            <person name="Jarju S."/>
            <person name="Secka A."/>
            <person name="Antonio M."/>
            <person name="Oren A."/>
            <person name="Chaudhuri R.R."/>
            <person name="La Ragione R."/>
            <person name="Hildebrand F."/>
            <person name="Pallen M.J."/>
        </authorList>
    </citation>
    <scope>NUCLEOTIDE SEQUENCE</scope>
    <source>
        <strain evidence="2">ChiGjej3B3-5194</strain>
    </source>
</reference>
<accession>A0A9D1FGK3</accession>
<evidence type="ECO:0000313" key="3">
    <source>
        <dbReference type="Proteomes" id="UP000886742"/>
    </source>
</evidence>
<dbReference type="EMBL" id="DVJI01000012">
    <property type="protein sequence ID" value="HIS71016.1"/>
    <property type="molecule type" value="Genomic_DNA"/>
</dbReference>
<name>A0A9D1FGK3_9PROT</name>
<evidence type="ECO:0000256" key="1">
    <source>
        <dbReference type="SAM" id="MobiDB-lite"/>
    </source>
</evidence>
<protein>
    <submittedName>
        <fullName evidence="2">Uncharacterized protein</fullName>
    </submittedName>
</protein>
<proteinExistence type="predicted"/>
<organism evidence="2 3">
    <name type="scientific">Candidatus Enterousia intestinigallinarum</name>
    <dbReference type="NCBI Taxonomy" id="2840790"/>
    <lineage>
        <taxon>Bacteria</taxon>
        <taxon>Pseudomonadati</taxon>
        <taxon>Pseudomonadota</taxon>
        <taxon>Alphaproteobacteria</taxon>
        <taxon>Candidatus Enterousia</taxon>
    </lineage>
</organism>
<reference evidence="2" key="1">
    <citation type="submission" date="2020-10" db="EMBL/GenBank/DDBJ databases">
        <authorList>
            <person name="Gilroy R."/>
        </authorList>
    </citation>
    <scope>NUCLEOTIDE SEQUENCE</scope>
    <source>
        <strain evidence="2">ChiGjej3B3-5194</strain>
    </source>
</reference>
<sequence length="218" mass="24095">MAKKSEKTVKQAAAKASNKKSNRAAKMTLEEMVARVDASKKVNPLDLSSDQDLSIALMNLISLEEHFFFSGAKTQKTGFYDLINTVRDMRKDLMSRIVKKSSAENGEVWCISKHLLAASMRVMEVGTKALSAGNTRDAYDLFNKSYELYSLFWGINMDLIDLTGVKKIAPDVYAKCVVDAEKPTSATVPEKAPTVAESKSAVRRLGDWVKNAVNCCIE</sequence>
<dbReference type="AlphaFoldDB" id="A0A9D1FGK3"/>
<feature type="region of interest" description="Disordered" evidence="1">
    <location>
        <begin position="1"/>
        <end position="24"/>
    </location>
</feature>
<gene>
    <name evidence="2" type="ORF">IAD02_03460</name>
</gene>